<proteinExistence type="predicted"/>
<feature type="transmembrane region" description="Helical" evidence="6">
    <location>
        <begin position="20"/>
        <end position="38"/>
    </location>
</feature>
<dbReference type="Proteomes" id="UP000290288">
    <property type="component" value="Unassembled WGS sequence"/>
</dbReference>
<dbReference type="Pfam" id="PF03547">
    <property type="entry name" value="Mem_trans"/>
    <property type="match status" value="1"/>
</dbReference>
<organism evidence="7 8">
    <name type="scientific">Candolleomyces aberdarensis</name>
    <dbReference type="NCBI Taxonomy" id="2316362"/>
    <lineage>
        <taxon>Eukaryota</taxon>
        <taxon>Fungi</taxon>
        <taxon>Dikarya</taxon>
        <taxon>Basidiomycota</taxon>
        <taxon>Agaricomycotina</taxon>
        <taxon>Agaricomycetes</taxon>
        <taxon>Agaricomycetidae</taxon>
        <taxon>Agaricales</taxon>
        <taxon>Agaricineae</taxon>
        <taxon>Psathyrellaceae</taxon>
        <taxon>Candolleomyces</taxon>
    </lineage>
</organism>
<feature type="transmembrane region" description="Helical" evidence="6">
    <location>
        <begin position="431"/>
        <end position="449"/>
    </location>
</feature>
<dbReference type="PANTHER" id="PTHR31274:SF1">
    <property type="entry name" value="AGL149CP"/>
    <property type="match status" value="1"/>
</dbReference>
<evidence type="ECO:0000256" key="1">
    <source>
        <dbReference type="ARBA" id="ARBA00004141"/>
    </source>
</evidence>
<evidence type="ECO:0000256" key="5">
    <source>
        <dbReference type="SAM" id="MobiDB-lite"/>
    </source>
</evidence>
<dbReference type="InterPro" id="IPR040254">
    <property type="entry name" value="Ecm3-like"/>
</dbReference>
<dbReference type="EMBL" id="SDEE01000074">
    <property type="protein sequence ID" value="RXW22365.1"/>
    <property type="molecule type" value="Genomic_DNA"/>
</dbReference>
<evidence type="ECO:0000256" key="2">
    <source>
        <dbReference type="ARBA" id="ARBA00022692"/>
    </source>
</evidence>
<comment type="caution">
    <text evidence="7">The sequence shown here is derived from an EMBL/GenBank/DDBJ whole genome shotgun (WGS) entry which is preliminary data.</text>
</comment>
<feature type="transmembrane region" description="Helical" evidence="6">
    <location>
        <begin position="351"/>
        <end position="375"/>
    </location>
</feature>
<dbReference type="OrthoDB" id="435607at2759"/>
<feature type="transmembrane region" description="Helical" evidence="6">
    <location>
        <begin position="84"/>
        <end position="103"/>
    </location>
</feature>
<keyword evidence="2 6" id="KW-0812">Transmembrane</keyword>
<evidence type="ECO:0000256" key="6">
    <source>
        <dbReference type="SAM" id="Phobius"/>
    </source>
</evidence>
<dbReference type="GO" id="GO:0055085">
    <property type="term" value="P:transmembrane transport"/>
    <property type="evidence" value="ECO:0007669"/>
    <property type="project" value="InterPro"/>
</dbReference>
<reference evidence="7 8" key="1">
    <citation type="submission" date="2019-01" db="EMBL/GenBank/DDBJ databases">
        <title>Draft genome sequence of Psathyrella aberdarensis IHI B618.</title>
        <authorList>
            <person name="Buettner E."/>
            <person name="Kellner H."/>
        </authorList>
    </citation>
    <scope>NUCLEOTIDE SEQUENCE [LARGE SCALE GENOMIC DNA]</scope>
    <source>
        <strain evidence="7 8">IHI B618</strain>
    </source>
</reference>
<comment type="subcellular location">
    <subcellularLocation>
        <location evidence="1">Membrane</location>
        <topology evidence="1">Multi-pass membrane protein</topology>
    </subcellularLocation>
</comment>
<feature type="transmembrane region" description="Helical" evidence="6">
    <location>
        <begin position="266"/>
        <end position="293"/>
    </location>
</feature>
<gene>
    <name evidence="7" type="ORF">EST38_g3498</name>
</gene>
<feature type="region of interest" description="Disordered" evidence="5">
    <location>
        <begin position="221"/>
        <end position="242"/>
    </location>
</feature>
<keyword evidence="4 6" id="KW-0472">Membrane</keyword>
<keyword evidence="3 6" id="KW-1133">Transmembrane helix</keyword>
<feature type="transmembrane region" description="Helical" evidence="6">
    <location>
        <begin position="50"/>
        <end position="72"/>
    </location>
</feature>
<evidence type="ECO:0000256" key="4">
    <source>
        <dbReference type="ARBA" id="ARBA00023136"/>
    </source>
</evidence>
<accession>A0A4Q2DTZ0</accession>
<dbReference type="STRING" id="2316362.A0A4Q2DTZ0"/>
<dbReference type="AlphaFoldDB" id="A0A4Q2DTZ0"/>
<dbReference type="InterPro" id="IPR004776">
    <property type="entry name" value="Mem_transp_PIN-like"/>
</dbReference>
<keyword evidence="8" id="KW-1185">Reference proteome</keyword>
<evidence type="ECO:0000313" key="8">
    <source>
        <dbReference type="Proteomes" id="UP000290288"/>
    </source>
</evidence>
<sequence length="450" mass="49509">MFSKIVPAFNADNIRVFGPLLLVAAVYELLGITLAWIIKQFFWVPHRFRHGLLVAGGWGNIGDIPISVILSVTSTAPFKGTQDQNLSIAYLSIFLLVFIFSLFPMGGHRWVAMDYAGPDVEPRDVQDAIRRRRRKMFGLSDNIPEAEDVERDPQREKPAETQDTKCASSGAEEAEAAYTLDSIRRLRRLNTIHDDSTTIIQTSEQAEETVINTEIASVIRVQKEEKPNPEADATDSKEDDKMSPEVISFHSVTLTRKQVIVKRLKAFFSSLLSAPSISIIVSFPIAIVPQLTALFTYLPDANIPSAPDGHPPLAFIMDTAAFMGAASVPLGLICLGSALARLKIPDRWASLPVGAISSLAIAKLVVMPIFGVLIVKGLVRCGIIPEDDKVLQFVCIFCSCLPTATTQVYLTQVYNVAGEAEHLSAFLIPQYILMFFSMTALTAFALYLTF</sequence>
<dbReference type="GO" id="GO:0016020">
    <property type="term" value="C:membrane"/>
    <property type="evidence" value="ECO:0007669"/>
    <property type="project" value="UniProtKB-SubCell"/>
</dbReference>
<protein>
    <recommendedName>
        <fullName evidence="9">Auxin efflux carrier</fullName>
    </recommendedName>
</protein>
<feature type="compositionally biased region" description="Basic and acidic residues" evidence="5">
    <location>
        <begin position="151"/>
        <end position="163"/>
    </location>
</feature>
<feature type="region of interest" description="Disordered" evidence="5">
    <location>
        <begin position="140"/>
        <end position="172"/>
    </location>
</feature>
<evidence type="ECO:0000256" key="3">
    <source>
        <dbReference type="ARBA" id="ARBA00022989"/>
    </source>
</evidence>
<feature type="transmembrane region" description="Helical" evidence="6">
    <location>
        <begin position="313"/>
        <end position="339"/>
    </location>
</feature>
<dbReference type="PANTHER" id="PTHR31274">
    <property type="entry name" value="PROTEIN ECM3"/>
    <property type="match status" value="1"/>
</dbReference>
<name>A0A4Q2DTZ0_9AGAR</name>
<evidence type="ECO:0008006" key="9">
    <source>
        <dbReference type="Google" id="ProtNLM"/>
    </source>
</evidence>
<evidence type="ECO:0000313" key="7">
    <source>
        <dbReference type="EMBL" id="RXW22365.1"/>
    </source>
</evidence>